<evidence type="ECO:0000256" key="1">
    <source>
        <dbReference type="SAM" id="MobiDB-lite"/>
    </source>
</evidence>
<gene>
    <name evidence="2" type="ORF">KTU01_28690</name>
</gene>
<proteinExistence type="predicted"/>
<feature type="region of interest" description="Disordered" evidence="1">
    <location>
        <begin position="73"/>
        <end position="94"/>
    </location>
</feature>
<comment type="caution">
    <text evidence="2">The sequence shown here is derived from an EMBL/GenBank/DDBJ whole genome shotgun (WGS) entry which is preliminary data.</text>
</comment>
<dbReference type="Proteomes" id="UP000321103">
    <property type="component" value="Unassembled WGS sequence"/>
</dbReference>
<dbReference type="EMBL" id="BJZS01000094">
    <property type="protein sequence ID" value="GEO96746.1"/>
    <property type="molecule type" value="Genomic_DNA"/>
</dbReference>
<reference evidence="2 3" key="1">
    <citation type="submission" date="2019-07" db="EMBL/GenBank/DDBJ databases">
        <title>Whole genome shotgun sequence of Kocuria turfanensis NBRC 107627.</title>
        <authorList>
            <person name="Hosoyama A."/>
            <person name="Uohara A."/>
            <person name="Ohji S."/>
            <person name="Ichikawa N."/>
        </authorList>
    </citation>
    <scope>NUCLEOTIDE SEQUENCE [LARGE SCALE GENOMIC DNA]</scope>
    <source>
        <strain evidence="2 3">NBRC 107627</strain>
    </source>
</reference>
<protein>
    <submittedName>
        <fullName evidence="2">Uncharacterized protein</fullName>
    </submittedName>
</protein>
<organism evidence="2 3">
    <name type="scientific">Kocuria turfanensis</name>
    <dbReference type="NCBI Taxonomy" id="388357"/>
    <lineage>
        <taxon>Bacteria</taxon>
        <taxon>Bacillati</taxon>
        <taxon>Actinomycetota</taxon>
        <taxon>Actinomycetes</taxon>
        <taxon>Micrococcales</taxon>
        <taxon>Micrococcaceae</taxon>
        <taxon>Kocuria</taxon>
    </lineage>
</organism>
<evidence type="ECO:0000313" key="2">
    <source>
        <dbReference type="EMBL" id="GEO96746.1"/>
    </source>
</evidence>
<keyword evidence="3" id="KW-1185">Reference proteome</keyword>
<accession>A0A512IGB5</accession>
<dbReference type="AlphaFoldDB" id="A0A512IGB5"/>
<sequence>MAADFPSTGGVSAAPTGAKVSRVAATAITVPMLRVARVRAVRARRRPESARDEVFVFPMVWFLNRFVRTDQQVGSSGKPCWTTCQDSPGWRKRS</sequence>
<name>A0A512IGB5_9MICC</name>
<evidence type="ECO:0000313" key="3">
    <source>
        <dbReference type="Proteomes" id="UP000321103"/>
    </source>
</evidence>